<name>A0A382Y4N3_9ZZZZ</name>
<dbReference type="InterPro" id="IPR007267">
    <property type="entry name" value="GtrA_DPMS_TM"/>
</dbReference>
<protein>
    <recommendedName>
        <fullName evidence="7">GtrA/DPMS transmembrane domain-containing protein</fullName>
    </recommendedName>
</protein>
<evidence type="ECO:0000256" key="3">
    <source>
        <dbReference type="ARBA" id="ARBA00022692"/>
    </source>
</evidence>
<evidence type="ECO:0000256" key="2">
    <source>
        <dbReference type="ARBA" id="ARBA00009399"/>
    </source>
</evidence>
<sequence>MNRLKFFKYSIIGGISALIDWGLFFLMAIIMEINFIVAATISFILATSANYLMGINFLFHSQIRFNKKEEIILIFFISLVGLGINLTSLYILSVWIGLGLMVSKVISSLFALSWNFSMRNNFVFKKIQN</sequence>
<organism evidence="8">
    <name type="scientific">marine metagenome</name>
    <dbReference type="NCBI Taxonomy" id="408172"/>
    <lineage>
        <taxon>unclassified sequences</taxon>
        <taxon>metagenomes</taxon>
        <taxon>ecological metagenomes</taxon>
    </lineage>
</organism>
<feature type="transmembrane region" description="Helical" evidence="6">
    <location>
        <begin position="7"/>
        <end position="30"/>
    </location>
</feature>
<evidence type="ECO:0000256" key="4">
    <source>
        <dbReference type="ARBA" id="ARBA00022989"/>
    </source>
</evidence>
<dbReference type="EMBL" id="UINC01172391">
    <property type="protein sequence ID" value="SVD77448.1"/>
    <property type="molecule type" value="Genomic_DNA"/>
</dbReference>
<accession>A0A382Y4N3</accession>
<evidence type="ECO:0000256" key="6">
    <source>
        <dbReference type="SAM" id="Phobius"/>
    </source>
</evidence>
<dbReference type="GO" id="GO:0000271">
    <property type="term" value="P:polysaccharide biosynthetic process"/>
    <property type="evidence" value="ECO:0007669"/>
    <property type="project" value="InterPro"/>
</dbReference>
<dbReference type="Pfam" id="PF04138">
    <property type="entry name" value="GtrA_DPMS_TM"/>
    <property type="match status" value="1"/>
</dbReference>
<feature type="transmembrane region" description="Helical" evidence="6">
    <location>
        <begin position="36"/>
        <end position="59"/>
    </location>
</feature>
<dbReference type="InterPro" id="IPR051401">
    <property type="entry name" value="GtrA_CellWall_Glycosyl"/>
</dbReference>
<comment type="similarity">
    <text evidence="2">Belongs to the GtrA family.</text>
</comment>
<evidence type="ECO:0000259" key="7">
    <source>
        <dbReference type="Pfam" id="PF04138"/>
    </source>
</evidence>
<feature type="domain" description="GtrA/DPMS transmembrane" evidence="7">
    <location>
        <begin position="8"/>
        <end position="124"/>
    </location>
</feature>
<keyword evidence="3 6" id="KW-0812">Transmembrane</keyword>
<gene>
    <name evidence="8" type="ORF">METZ01_LOCUS430302</name>
</gene>
<dbReference type="PANTHER" id="PTHR38459:SF1">
    <property type="entry name" value="PROPHAGE BACTOPRENOL-LINKED GLUCOSE TRANSLOCASE HOMOLOG"/>
    <property type="match status" value="1"/>
</dbReference>
<dbReference type="AlphaFoldDB" id="A0A382Y4N3"/>
<proteinExistence type="inferred from homology"/>
<evidence type="ECO:0000256" key="5">
    <source>
        <dbReference type="ARBA" id="ARBA00023136"/>
    </source>
</evidence>
<evidence type="ECO:0000256" key="1">
    <source>
        <dbReference type="ARBA" id="ARBA00004141"/>
    </source>
</evidence>
<dbReference type="GO" id="GO:0005886">
    <property type="term" value="C:plasma membrane"/>
    <property type="evidence" value="ECO:0007669"/>
    <property type="project" value="TreeGrafter"/>
</dbReference>
<keyword evidence="5 6" id="KW-0472">Membrane</keyword>
<dbReference type="PANTHER" id="PTHR38459">
    <property type="entry name" value="PROPHAGE BACTOPRENOL-LINKED GLUCOSE TRANSLOCASE HOMOLOG"/>
    <property type="match status" value="1"/>
</dbReference>
<reference evidence="8" key="1">
    <citation type="submission" date="2018-05" db="EMBL/GenBank/DDBJ databases">
        <authorList>
            <person name="Lanie J.A."/>
            <person name="Ng W.-L."/>
            <person name="Kazmierczak K.M."/>
            <person name="Andrzejewski T.M."/>
            <person name="Davidsen T.M."/>
            <person name="Wayne K.J."/>
            <person name="Tettelin H."/>
            <person name="Glass J.I."/>
            <person name="Rusch D."/>
            <person name="Podicherti R."/>
            <person name="Tsui H.-C.T."/>
            <person name="Winkler M.E."/>
        </authorList>
    </citation>
    <scope>NUCLEOTIDE SEQUENCE</scope>
</reference>
<evidence type="ECO:0000313" key="8">
    <source>
        <dbReference type="EMBL" id="SVD77448.1"/>
    </source>
</evidence>
<keyword evidence="4 6" id="KW-1133">Transmembrane helix</keyword>
<feature type="transmembrane region" description="Helical" evidence="6">
    <location>
        <begin position="71"/>
        <end position="92"/>
    </location>
</feature>
<feature type="transmembrane region" description="Helical" evidence="6">
    <location>
        <begin position="98"/>
        <end position="116"/>
    </location>
</feature>
<comment type="subcellular location">
    <subcellularLocation>
        <location evidence="1">Membrane</location>
        <topology evidence="1">Multi-pass membrane protein</topology>
    </subcellularLocation>
</comment>